<evidence type="ECO:0000313" key="3">
    <source>
        <dbReference type="Proteomes" id="UP000576082"/>
    </source>
</evidence>
<evidence type="ECO:0000256" key="1">
    <source>
        <dbReference type="SAM" id="SignalP"/>
    </source>
</evidence>
<gene>
    <name evidence="2" type="ORF">HHU12_22135</name>
</gene>
<keyword evidence="1" id="KW-0732">Signal</keyword>
<protein>
    <submittedName>
        <fullName evidence="2">Uncharacterized protein</fullName>
    </submittedName>
</protein>
<proteinExistence type="predicted"/>
<comment type="caution">
    <text evidence="2">The sequence shown here is derived from an EMBL/GenBank/DDBJ whole genome shotgun (WGS) entry which is preliminary data.</text>
</comment>
<dbReference type="Proteomes" id="UP000576082">
    <property type="component" value="Unassembled WGS sequence"/>
</dbReference>
<organism evidence="2 3">
    <name type="scientific">Flammeovirga aprica JL-4</name>
    <dbReference type="NCBI Taxonomy" id="694437"/>
    <lineage>
        <taxon>Bacteria</taxon>
        <taxon>Pseudomonadati</taxon>
        <taxon>Bacteroidota</taxon>
        <taxon>Cytophagia</taxon>
        <taxon>Cytophagales</taxon>
        <taxon>Flammeovirgaceae</taxon>
        <taxon>Flammeovirga</taxon>
    </lineage>
</organism>
<feature type="chain" id="PRO_5030715296" evidence="1">
    <location>
        <begin position="21"/>
        <end position="295"/>
    </location>
</feature>
<dbReference type="AlphaFoldDB" id="A0A7X9XBI1"/>
<dbReference type="RefSeq" id="WP_169658926.1">
    <property type="nucleotide sequence ID" value="NZ_JABANE010000071.1"/>
</dbReference>
<sequence length="295" mass="33470">MRDLLLYIAFLLFMSSTANAQLIPVEIDLSRKNPTYPFLPKDMPSVINDLDQIKLSSPVSVLTENEDYIYGTVKFIQGGTNNLITVIHVKDQLTGDKVKLKLEDIKSIILTGEKTISVEQLSNQHKSINYVGDKDISGVKKLGFAQNQVTYFEKIKIKKGKKEKEVLLQAVNYECMGCNQVTLYFDPQSKPTQVKVNLDIKEQGYRYKGAVMEFVPDAYYVKNNTTDEVIHISQKSYKQSNGEYASSVYENAELVSNLKKGNEASVSKYSEQNWAFFLLNTINYNNQLNVPVESK</sequence>
<reference evidence="2 3" key="1">
    <citation type="submission" date="2020-04" db="EMBL/GenBank/DDBJ databases">
        <title>Flammeovirga sp. SR4, a novel species isolated from seawater.</title>
        <authorList>
            <person name="Wang X."/>
        </authorList>
    </citation>
    <scope>NUCLEOTIDE SEQUENCE [LARGE SCALE GENOMIC DNA]</scope>
    <source>
        <strain evidence="2 3">ATCC 23126</strain>
    </source>
</reference>
<accession>A0A7X9XBI1</accession>
<evidence type="ECO:0000313" key="2">
    <source>
        <dbReference type="EMBL" id="NME70693.1"/>
    </source>
</evidence>
<dbReference type="EMBL" id="JABANE010000071">
    <property type="protein sequence ID" value="NME70693.1"/>
    <property type="molecule type" value="Genomic_DNA"/>
</dbReference>
<keyword evidence="3" id="KW-1185">Reference proteome</keyword>
<name>A0A7X9XBI1_9BACT</name>
<feature type="signal peptide" evidence="1">
    <location>
        <begin position="1"/>
        <end position="20"/>
    </location>
</feature>